<keyword evidence="3" id="KW-1185">Reference proteome</keyword>
<feature type="region of interest" description="Disordered" evidence="1">
    <location>
        <begin position="58"/>
        <end position="86"/>
    </location>
</feature>
<protein>
    <submittedName>
        <fullName evidence="2">Uncharacterized protein</fullName>
    </submittedName>
</protein>
<gene>
    <name evidence="2" type="ORF">RZS28_03885</name>
</gene>
<accession>A0ABZ0HU46</accession>
<evidence type="ECO:0000313" key="2">
    <source>
        <dbReference type="EMBL" id="WOJ90446.1"/>
    </source>
</evidence>
<evidence type="ECO:0000256" key="1">
    <source>
        <dbReference type="SAM" id="MobiDB-lite"/>
    </source>
</evidence>
<organism evidence="2 3">
    <name type="scientific">Methylocapsa polymorpha</name>
    <dbReference type="NCBI Taxonomy" id="3080828"/>
    <lineage>
        <taxon>Bacteria</taxon>
        <taxon>Pseudomonadati</taxon>
        <taxon>Pseudomonadota</taxon>
        <taxon>Alphaproteobacteria</taxon>
        <taxon>Hyphomicrobiales</taxon>
        <taxon>Beijerinckiaceae</taxon>
        <taxon>Methylocapsa</taxon>
    </lineage>
</organism>
<dbReference type="EMBL" id="CP136862">
    <property type="protein sequence ID" value="WOJ90446.1"/>
    <property type="molecule type" value="Genomic_DNA"/>
</dbReference>
<dbReference type="Proteomes" id="UP001626536">
    <property type="component" value="Chromosome"/>
</dbReference>
<sequence length="86" mass="9254">MNTCERRPPLYEFRIDELVLEGFSPGERHAIAAAMERELTRLLSAADAPFAAAGARSLSVGSLDAGSSTSTLGRRRPRSASPRRAP</sequence>
<name>A0ABZ0HU46_9HYPH</name>
<reference evidence="2 3" key="1">
    <citation type="submission" date="2023-10" db="EMBL/GenBank/DDBJ databases">
        <title>Novel methanotroph of the genus Methylocapsa from a subarctic wetland.</title>
        <authorList>
            <person name="Belova S.E."/>
            <person name="Oshkin I.Y."/>
            <person name="Miroshnikov K."/>
            <person name="Dedysh S.N."/>
        </authorList>
    </citation>
    <scope>NUCLEOTIDE SEQUENCE [LARGE SCALE GENOMIC DNA]</scope>
    <source>
        <strain evidence="2 3">RX1</strain>
    </source>
</reference>
<proteinExistence type="predicted"/>
<dbReference type="RefSeq" id="WP_407339903.1">
    <property type="nucleotide sequence ID" value="NZ_CP136862.1"/>
</dbReference>
<evidence type="ECO:0000313" key="3">
    <source>
        <dbReference type="Proteomes" id="UP001626536"/>
    </source>
</evidence>